<evidence type="ECO:0000313" key="1">
    <source>
        <dbReference type="EMBL" id="ALL64985.1"/>
    </source>
</evidence>
<organism evidence="1 2">
    <name type="scientific">Paraburkholderia caribensis MBA4</name>
    <dbReference type="NCBI Taxonomy" id="1323664"/>
    <lineage>
        <taxon>Bacteria</taxon>
        <taxon>Pseudomonadati</taxon>
        <taxon>Pseudomonadota</taxon>
        <taxon>Betaproteobacteria</taxon>
        <taxon>Burkholderiales</taxon>
        <taxon>Burkholderiaceae</taxon>
        <taxon>Paraburkholderia</taxon>
    </lineage>
</organism>
<name>A0A0P0RAE7_9BURK</name>
<evidence type="ECO:0000313" key="2">
    <source>
        <dbReference type="Proteomes" id="UP000019146"/>
    </source>
</evidence>
<dbReference type="InterPro" id="IPR036041">
    <property type="entry name" value="Ribosome-inact_prot_sf"/>
</dbReference>
<protein>
    <submittedName>
        <fullName evidence="1">Uncharacterized protein</fullName>
    </submittedName>
</protein>
<reference evidence="1 2" key="1">
    <citation type="journal article" date="2014" name="Genome Announc.">
        <title>Draft Genome Sequence of the Haloacid-Degrading Burkholderia caribensis Strain MBA4.</title>
        <authorList>
            <person name="Pan Y."/>
            <person name="Kong K.F."/>
            <person name="Tsang J.S."/>
        </authorList>
    </citation>
    <scope>NUCLEOTIDE SEQUENCE [LARGE SCALE GENOMIC DNA]</scope>
    <source>
        <strain evidence="1 2">MBA4</strain>
    </source>
</reference>
<dbReference type="GeneID" id="69969088"/>
<accession>A0A0P0RAE7</accession>
<dbReference type="Proteomes" id="UP000019146">
    <property type="component" value="Chromosome 1"/>
</dbReference>
<proteinExistence type="predicted"/>
<dbReference type="EMBL" id="CP012746">
    <property type="protein sequence ID" value="ALL64985.1"/>
    <property type="molecule type" value="Genomic_DNA"/>
</dbReference>
<dbReference type="KEGG" id="bcai:K788_0002488"/>
<dbReference type="RefSeq" id="WP_036004820.1">
    <property type="nucleotide sequence ID" value="NZ_CP012746.1"/>
</dbReference>
<dbReference type="GO" id="GO:0030598">
    <property type="term" value="F:rRNA N-glycosylase activity"/>
    <property type="evidence" value="ECO:0007669"/>
    <property type="project" value="InterPro"/>
</dbReference>
<dbReference type="SUPFAM" id="SSF56371">
    <property type="entry name" value="Ribosome inactivating proteins (RIP)"/>
    <property type="match status" value="1"/>
</dbReference>
<sequence>MSKYDLYVDARWDTQIAAIRNEISEETNIWGFGNVPYRICKDQGGTFLVRLWSDNAPASGYIDLAMLYRDLYVTSIHGAAFEQYASTIKTKDVNGGTLHDAVYRLSRGNGSFEQKSFVVFCVAESLRFDFIAREVRNAIALAKGGMTVAGRFGQLSMGDLAQAANNWGQASEQIFAAMSDTAQKLVLRPRSALSTAERRFSEIVDESRIDRKLDVTRRVTLLKRPDLKASTPI</sequence>
<dbReference type="GO" id="GO:0017148">
    <property type="term" value="P:negative regulation of translation"/>
    <property type="evidence" value="ECO:0007669"/>
    <property type="project" value="InterPro"/>
</dbReference>
<dbReference type="AlphaFoldDB" id="A0A0P0RAE7"/>
<gene>
    <name evidence="1" type="ORF">K788_0002488</name>
</gene>